<proteinExistence type="predicted"/>
<organism evidence="2 3">
    <name type="scientific">Streptomyces nojiriensis</name>
    <dbReference type="NCBI Taxonomy" id="66374"/>
    <lineage>
        <taxon>Bacteria</taxon>
        <taxon>Bacillati</taxon>
        <taxon>Actinomycetota</taxon>
        <taxon>Actinomycetes</taxon>
        <taxon>Kitasatosporales</taxon>
        <taxon>Streptomycetaceae</taxon>
        <taxon>Streptomyces</taxon>
    </lineage>
</organism>
<evidence type="ECO:0000313" key="3">
    <source>
        <dbReference type="Proteomes" id="UP000613974"/>
    </source>
</evidence>
<evidence type="ECO:0000256" key="1">
    <source>
        <dbReference type="SAM" id="SignalP"/>
    </source>
</evidence>
<feature type="signal peptide" evidence="1">
    <location>
        <begin position="1"/>
        <end position="32"/>
    </location>
</feature>
<dbReference type="EMBL" id="BNEC01000005">
    <property type="protein sequence ID" value="GHI73649.1"/>
    <property type="molecule type" value="Genomic_DNA"/>
</dbReference>
<reference evidence="3" key="1">
    <citation type="submission" date="2023-07" db="EMBL/GenBank/DDBJ databases">
        <title>Whole genome shotgun sequence of Streptomyces nojiriensis NBRC 13794.</title>
        <authorList>
            <person name="Komaki H."/>
            <person name="Tamura T."/>
        </authorList>
    </citation>
    <scope>NUCLEOTIDE SEQUENCE [LARGE SCALE GENOMIC DNA]</scope>
    <source>
        <strain evidence="3">NBRC 13794</strain>
    </source>
</reference>
<keyword evidence="1" id="KW-0732">Signal</keyword>
<feature type="chain" id="PRO_5046618182" description="Peptidase inhibitor family I36" evidence="1">
    <location>
        <begin position="33"/>
        <end position="137"/>
    </location>
</feature>
<keyword evidence="3" id="KW-1185">Reference proteome</keyword>
<name>A0ABQ3SZS8_9ACTN</name>
<accession>A0ABQ3SZS8</accession>
<comment type="caution">
    <text evidence="2">The sequence shown here is derived from an EMBL/GenBank/DDBJ whole genome shotgun (WGS) entry which is preliminary data.</text>
</comment>
<dbReference type="Proteomes" id="UP000613974">
    <property type="component" value="Unassembled WGS sequence"/>
</dbReference>
<protein>
    <recommendedName>
        <fullName evidence="4">Peptidase inhibitor family I36</fullName>
    </recommendedName>
</protein>
<gene>
    <name evidence="2" type="ORF">Snoj_75670</name>
</gene>
<sequence length="137" mass="14622">MMGNAMSKLTAGCVAAVSVGAILLGTAGPATAWGRDGNLENQEFGLFYWQNQSGCVFDLVTSDVNFSDDKYQGSCSASGNWINDTTESYRNRDVYAWKVGTDKDLGGNVGEIPSNYAGNASANFKNKISSAKYTLHP</sequence>
<evidence type="ECO:0000313" key="2">
    <source>
        <dbReference type="EMBL" id="GHI73649.1"/>
    </source>
</evidence>
<evidence type="ECO:0008006" key="4">
    <source>
        <dbReference type="Google" id="ProtNLM"/>
    </source>
</evidence>